<evidence type="ECO:0000256" key="6">
    <source>
        <dbReference type="PROSITE-ProRule" id="PRU01240"/>
    </source>
</evidence>
<dbReference type="GO" id="GO:0006508">
    <property type="term" value="P:proteolysis"/>
    <property type="evidence" value="ECO:0007669"/>
    <property type="project" value="UniProtKB-KW"/>
</dbReference>
<dbReference type="PROSITE" id="PS00136">
    <property type="entry name" value="SUBTILASE_ASP"/>
    <property type="match status" value="1"/>
</dbReference>
<evidence type="ECO:0000256" key="3">
    <source>
        <dbReference type="ARBA" id="ARBA00022801"/>
    </source>
</evidence>
<dbReference type="InterPro" id="IPR015500">
    <property type="entry name" value="Peptidase_S8_subtilisin-rel"/>
</dbReference>
<dbReference type="InterPro" id="IPR013783">
    <property type="entry name" value="Ig-like_fold"/>
</dbReference>
<dbReference type="EMBL" id="JAAKZV010000005">
    <property type="protein sequence ID" value="NGN62817.1"/>
    <property type="molecule type" value="Genomic_DNA"/>
</dbReference>
<dbReference type="InterPro" id="IPR017297">
    <property type="entry name" value="Peptidase_S8A_DPH-A"/>
</dbReference>
<gene>
    <name evidence="10" type="ORF">G5C51_02725</name>
</gene>
<feature type="domain" description="Peptidase S8/S53" evidence="9">
    <location>
        <begin position="223"/>
        <end position="485"/>
    </location>
</feature>
<keyword evidence="11" id="KW-1185">Reference proteome</keyword>
<dbReference type="SUPFAM" id="SSF52743">
    <property type="entry name" value="Subtilisin-like"/>
    <property type="match status" value="1"/>
</dbReference>
<feature type="signal peptide" evidence="8">
    <location>
        <begin position="1"/>
        <end position="31"/>
    </location>
</feature>
<dbReference type="PRINTS" id="PR00723">
    <property type="entry name" value="SUBTILISIN"/>
</dbReference>
<dbReference type="Gene3D" id="2.60.40.10">
    <property type="entry name" value="Immunoglobulins"/>
    <property type="match status" value="1"/>
</dbReference>
<name>A0A6G4TUV3_9ACTN</name>
<dbReference type="InterPro" id="IPR023828">
    <property type="entry name" value="Peptidase_S8_Ser-AS"/>
</dbReference>
<dbReference type="Pfam" id="PF00082">
    <property type="entry name" value="Peptidase_S8"/>
    <property type="match status" value="1"/>
</dbReference>
<dbReference type="PROSITE" id="PS51892">
    <property type="entry name" value="SUBTILASE"/>
    <property type="match status" value="1"/>
</dbReference>
<evidence type="ECO:0000256" key="8">
    <source>
        <dbReference type="SAM" id="SignalP"/>
    </source>
</evidence>
<evidence type="ECO:0000256" key="7">
    <source>
        <dbReference type="RuleBase" id="RU003355"/>
    </source>
</evidence>
<dbReference type="AlphaFoldDB" id="A0A6G4TUV3"/>
<protein>
    <submittedName>
        <fullName evidence="10">S8 family serine peptidase</fullName>
    </submittedName>
</protein>
<dbReference type="InterPro" id="IPR050131">
    <property type="entry name" value="Peptidase_S8_subtilisin-like"/>
</dbReference>
<evidence type="ECO:0000256" key="5">
    <source>
        <dbReference type="PIRSR" id="PIRSR615500-1"/>
    </source>
</evidence>
<dbReference type="PANTHER" id="PTHR43806">
    <property type="entry name" value="PEPTIDASE S8"/>
    <property type="match status" value="1"/>
</dbReference>
<keyword evidence="8" id="KW-0732">Signal</keyword>
<dbReference type="InterPro" id="IPR034213">
    <property type="entry name" value="S8_Vpr-like"/>
</dbReference>
<dbReference type="CDD" id="cd07474">
    <property type="entry name" value="Peptidases_S8_subtilisin_Vpr-like"/>
    <property type="match status" value="1"/>
</dbReference>
<dbReference type="InterPro" id="IPR022398">
    <property type="entry name" value="Peptidase_S8_His-AS"/>
</dbReference>
<keyword evidence="3 6" id="KW-0378">Hydrolase</keyword>
<sequence>MRSQAGRAGIAIAAAIAAVATATGVSAPATAGSDAPKAAEKKAPTHRVQLITGDMAQVTDGKVTGFEPAPGRENIPVHTRTDGDHSYVVPLDAQRLVSSGKLDRRLFDVTGLATSASRKSYKNGLKVIVGYKGSAGTARNEVRATEGTKVRHRLESLNAEAVTTKQDDLPKLWKALTREGENSTLAATAGIDRVWLDGTVKAQLDVSVPQIGADKAWSAGYDGKGAKVAVLDTGVDETHPDLAGQQAAEKNFSSSADTKDRQGHGTHVASTIAGTGAKGGGKFKGVAPGAKLLDGKVLSDEGSGSDSQIIAGMEWAVGQGADIVSMSLGGTDAPGLDPMEVAVNKYADEGVLFTVAASNDGPAPETIGTPGSADGALTVGAVDDADKMADFSSRGPRLGDGAIKPDVTAPGVDITAASAPGNSIAQEVGENPEGYMTISGTSMATPHVAGAAAILKQQHPEWKAAELRGVLTGSTKDTGFTAFEQGSGRIQVDKAIAQGVYATPTSLSLGKAAWPHDDDEPINRTLTYRNTGTEPVTLDLAIAGKGPDGAAAPEGMFKATPAQVTVPAGGTAEATVTADTKVEAPDGKYTAAVTATGGEQTVRTAVAVEREIASYAVSLKHLGRDGSAAGQFQTYVTGLTGEAAGKEFALDESSESTTVRLPKGDYTVHGIVIADRGDVTKGLDWIAQPRLTVDGDKELTLDARTAKAVDITVPDDEATAAQAYAAYEVDGKSYPVTFGWRLETYQGFRSAHLGPEMADGQTLNQVWDADFTKGDDTQYSLIYGGAAKRLSDGFTKHVQRRELARIDAGLGAAAPGKTAWLSAGGTTPGLSGFTSGQFVPAEATRHLYVSTEDNATWTTFADQIGPPLPNGWLPTEVSYQIFSGKYEAGRTYRMDFNTGVFGPVIKERDGIVRSGDLIYAFMSMFADGAGHEGRSEGVTATTAFYRNGEKISESDEDLSATSFDAVKEDAEYTITTSQVRDPEMFQVGTRIDGSWTFRSKSGDKGNLAASTVRFHPKVDLENKIAADEDIRMPVEIQGSAAGDNLKSLKIEASYDGAKTWKELRYRDGKVQLTTPAAGKSVSLRAEVVDKQDNKSTIAVHDAFLGR</sequence>
<evidence type="ECO:0000313" key="10">
    <source>
        <dbReference type="EMBL" id="NGN62817.1"/>
    </source>
</evidence>
<feature type="active site" description="Charge relay system" evidence="5 6">
    <location>
        <position position="232"/>
    </location>
</feature>
<feature type="chain" id="PRO_5026165429" evidence="8">
    <location>
        <begin position="32"/>
        <end position="1106"/>
    </location>
</feature>
<dbReference type="PIRSF" id="PIRSF037854">
    <property type="entry name" value="Dihydropyridine_esterase"/>
    <property type="match status" value="1"/>
</dbReference>
<dbReference type="InterPro" id="IPR036852">
    <property type="entry name" value="Peptidase_S8/S53_dom_sf"/>
</dbReference>
<dbReference type="GO" id="GO:0005975">
    <property type="term" value="P:carbohydrate metabolic process"/>
    <property type="evidence" value="ECO:0007669"/>
    <property type="project" value="UniProtKB-ARBA"/>
</dbReference>
<evidence type="ECO:0000256" key="2">
    <source>
        <dbReference type="ARBA" id="ARBA00022670"/>
    </source>
</evidence>
<reference evidence="10 11" key="1">
    <citation type="submission" date="2020-02" db="EMBL/GenBank/DDBJ databases">
        <title>Whole-genome analyses of novel actinobacteria.</title>
        <authorList>
            <person name="Sahin N."/>
        </authorList>
    </citation>
    <scope>NUCLEOTIDE SEQUENCE [LARGE SCALE GENOMIC DNA]</scope>
    <source>
        <strain evidence="10 11">A7024</strain>
    </source>
</reference>
<keyword evidence="4 6" id="KW-0720">Serine protease</keyword>
<accession>A0A6G4TUV3</accession>
<organism evidence="10 11">
    <name type="scientific">Streptomyces coryli</name>
    <dbReference type="NCBI Taxonomy" id="1128680"/>
    <lineage>
        <taxon>Bacteria</taxon>
        <taxon>Bacillati</taxon>
        <taxon>Actinomycetota</taxon>
        <taxon>Actinomycetes</taxon>
        <taxon>Kitasatosporales</taxon>
        <taxon>Streptomycetaceae</taxon>
        <taxon>Streptomyces</taxon>
    </lineage>
</organism>
<dbReference type="Gene3D" id="3.40.50.200">
    <property type="entry name" value="Peptidase S8/S53 domain"/>
    <property type="match status" value="1"/>
</dbReference>
<proteinExistence type="inferred from homology"/>
<feature type="active site" description="Charge relay system" evidence="5 6">
    <location>
        <position position="264"/>
    </location>
</feature>
<dbReference type="PANTHER" id="PTHR43806:SF11">
    <property type="entry name" value="CEREVISIN-RELATED"/>
    <property type="match status" value="1"/>
</dbReference>
<keyword evidence="2 6" id="KW-0645">Protease</keyword>
<dbReference type="Proteomes" id="UP000481583">
    <property type="component" value="Unassembled WGS sequence"/>
</dbReference>
<feature type="active site" description="Charge relay system" evidence="5 6">
    <location>
        <position position="442"/>
    </location>
</feature>
<dbReference type="PROSITE" id="PS00137">
    <property type="entry name" value="SUBTILASE_HIS"/>
    <property type="match status" value="1"/>
</dbReference>
<dbReference type="GO" id="GO:0004252">
    <property type="term" value="F:serine-type endopeptidase activity"/>
    <property type="evidence" value="ECO:0007669"/>
    <property type="project" value="UniProtKB-UniRule"/>
</dbReference>
<evidence type="ECO:0000256" key="4">
    <source>
        <dbReference type="ARBA" id="ARBA00022825"/>
    </source>
</evidence>
<comment type="similarity">
    <text evidence="1 6 7">Belongs to the peptidase S8 family.</text>
</comment>
<evidence type="ECO:0000259" key="9">
    <source>
        <dbReference type="Pfam" id="PF00082"/>
    </source>
</evidence>
<dbReference type="InterPro" id="IPR000209">
    <property type="entry name" value="Peptidase_S8/S53_dom"/>
</dbReference>
<dbReference type="InterPro" id="IPR023827">
    <property type="entry name" value="Peptidase_S8_Asp-AS"/>
</dbReference>
<dbReference type="PROSITE" id="PS00138">
    <property type="entry name" value="SUBTILASE_SER"/>
    <property type="match status" value="1"/>
</dbReference>
<comment type="caution">
    <text evidence="10">The sequence shown here is derived from an EMBL/GenBank/DDBJ whole genome shotgun (WGS) entry which is preliminary data.</text>
</comment>
<evidence type="ECO:0000256" key="1">
    <source>
        <dbReference type="ARBA" id="ARBA00011073"/>
    </source>
</evidence>
<evidence type="ECO:0000313" key="11">
    <source>
        <dbReference type="Proteomes" id="UP000481583"/>
    </source>
</evidence>